<evidence type="ECO:0000259" key="10">
    <source>
        <dbReference type="PROSITE" id="PS50929"/>
    </source>
</evidence>
<feature type="domain" description="ABC transporter" evidence="9">
    <location>
        <begin position="378"/>
        <end position="612"/>
    </location>
</feature>
<feature type="region of interest" description="Disordered" evidence="7">
    <location>
        <begin position="1"/>
        <end position="24"/>
    </location>
</feature>
<gene>
    <name evidence="11" type="ORF">J2Z32_002120</name>
</gene>
<dbReference type="PANTHER" id="PTHR43394">
    <property type="entry name" value="ATP-DEPENDENT PERMEASE MDL1, MITOCHONDRIAL"/>
    <property type="match status" value="1"/>
</dbReference>
<dbReference type="SUPFAM" id="SSF52540">
    <property type="entry name" value="P-loop containing nucleoside triphosphate hydrolases"/>
    <property type="match status" value="1"/>
</dbReference>
<feature type="transmembrane region" description="Helical" evidence="8">
    <location>
        <begin position="177"/>
        <end position="195"/>
    </location>
</feature>
<feature type="transmembrane region" description="Helical" evidence="8">
    <location>
        <begin position="45"/>
        <end position="65"/>
    </location>
</feature>
<evidence type="ECO:0000256" key="1">
    <source>
        <dbReference type="ARBA" id="ARBA00004651"/>
    </source>
</evidence>
<name>A0ABS4FSF0_9BACL</name>
<dbReference type="PROSITE" id="PS50929">
    <property type="entry name" value="ABC_TM1F"/>
    <property type="match status" value="1"/>
</dbReference>
<dbReference type="PANTHER" id="PTHR43394:SF1">
    <property type="entry name" value="ATP-BINDING CASSETTE SUB-FAMILY B MEMBER 10, MITOCHONDRIAL"/>
    <property type="match status" value="1"/>
</dbReference>
<dbReference type="Gene3D" id="1.20.1560.10">
    <property type="entry name" value="ABC transporter type 1, transmembrane domain"/>
    <property type="match status" value="1"/>
</dbReference>
<keyword evidence="2 8" id="KW-0812">Transmembrane</keyword>
<accession>A0ABS4FSF0</accession>
<dbReference type="InterPro" id="IPR036640">
    <property type="entry name" value="ABC1_TM_sf"/>
</dbReference>
<dbReference type="InterPro" id="IPR003593">
    <property type="entry name" value="AAA+_ATPase"/>
</dbReference>
<sequence>MSKEQHGRRSHGGPRHGGPGMGMPVEKAKDFKGTLRRLMSYIRPYRMQLFFVLLMAVISTLFNIVSPKIMGKATTKLFEGLIAKMQGIPGAAIDFTYVGQILLILLGFYALSALFSYFQQYIMASVAQKTVYDLRRDVSDKLNRLPLKYFDGRTHGETLSRVTNDVDNISSTLQQSLTQLITSILTIIGVVVMMLTISPWLTLIAVVTLPLSVVAITSIAKRSQKQFVRQQAELGKLNGHVEEMYTGHKIIKAFGREHASLEQFDTINDRLYEAGWKAQFISGVIMPIMSFIGNIGYVLVAVVGGIFVTKGSITIGDVQAFIQYSRQFTMPISQTANIANIIQSTVASAERVFEILDEEEEVPEVSTPTVLKQAEGYVSFESVQFGYDPEHILIQDMNIDVKAGQTVAIVGPTGAGKTTLINLLMRFYELNGGKITVDGTDITKMKRGDLRTIFGMVLQDTWLFNGTIMENIAYGLEGATEADVYRAAKTAHADHFIRTLPEGYQTILNEEASNISQGQKQLLTIARAILADPPIMILDEATSSVDTRTEVFIQKAMNEVMKGRTSFVIAHRLSTIKDADLILVMNHGSVIEKGTHDELLAQNGFYADLYNSQFSKGGFDLEVG</sequence>
<feature type="transmembrane region" description="Helical" evidence="8">
    <location>
        <begin position="97"/>
        <end position="118"/>
    </location>
</feature>
<dbReference type="InterPro" id="IPR011527">
    <property type="entry name" value="ABC1_TM_dom"/>
</dbReference>
<dbReference type="Pfam" id="PF00664">
    <property type="entry name" value="ABC_membrane"/>
    <property type="match status" value="1"/>
</dbReference>
<keyword evidence="4 11" id="KW-0067">ATP-binding</keyword>
<dbReference type="CDD" id="cd18547">
    <property type="entry name" value="ABC_6TM_Tm288_like"/>
    <property type="match status" value="1"/>
</dbReference>
<feature type="transmembrane region" description="Helical" evidence="8">
    <location>
        <begin position="280"/>
        <end position="308"/>
    </location>
</feature>
<dbReference type="GO" id="GO:0005524">
    <property type="term" value="F:ATP binding"/>
    <property type="evidence" value="ECO:0007669"/>
    <property type="project" value="UniProtKB-KW"/>
</dbReference>
<dbReference type="CDD" id="cd03254">
    <property type="entry name" value="ABCC_Glucan_exporter_like"/>
    <property type="match status" value="1"/>
</dbReference>
<evidence type="ECO:0000256" key="3">
    <source>
        <dbReference type="ARBA" id="ARBA00022741"/>
    </source>
</evidence>
<protein>
    <submittedName>
        <fullName evidence="11">ATP-binding cassette subfamily B protein</fullName>
    </submittedName>
</protein>
<reference evidence="11 12" key="1">
    <citation type="submission" date="2021-03" db="EMBL/GenBank/DDBJ databases">
        <title>Genomic Encyclopedia of Type Strains, Phase IV (KMG-IV): sequencing the most valuable type-strain genomes for metagenomic binning, comparative biology and taxonomic classification.</title>
        <authorList>
            <person name="Goeker M."/>
        </authorList>
    </citation>
    <scope>NUCLEOTIDE SEQUENCE [LARGE SCALE GENOMIC DNA]</scope>
    <source>
        <strain evidence="11 12">DSM 14349</strain>
    </source>
</reference>
<dbReference type="RefSeq" id="WP_210089101.1">
    <property type="nucleotide sequence ID" value="NZ_JAGGKG010000008.1"/>
</dbReference>
<evidence type="ECO:0000259" key="9">
    <source>
        <dbReference type="PROSITE" id="PS50893"/>
    </source>
</evidence>
<keyword evidence="6 8" id="KW-0472">Membrane</keyword>
<dbReference type="InterPro" id="IPR003439">
    <property type="entry name" value="ABC_transporter-like_ATP-bd"/>
</dbReference>
<evidence type="ECO:0000256" key="6">
    <source>
        <dbReference type="ARBA" id="ARBA00023136"/>
    </source>
</evidence>
<evidence type="ECO:0000256" key="2">
    <source>
        <dbReference type="ARBA" id="ARBA00022692"/>
    </source>
</evidence>
<dbReference type="InterPro" id="IPR027417">
    <property type="entry name" value="P-loop_NTPase"/>
</dbReference>
<organism evidence="11 12">
    <name type="scientific">Paenibacillus turicensis</name>
    <dbReference type="NCBI Taxonomy" id="160487"/>
    <lineage>
        <taxon>Bacteria</taxon>
        <taxon>Bacillati</taxon>
        <taxon>Bacillota</taxon>
        <taxon>Bacilli</taxon>
        <taxon>Bacillales</taxon>
        <taxon>Paenibacillaceae</taxon>
        <taxon>Paenibacillus</taxon>
    </lineage>
</organism>
<dbReference type="SMART" id="SM00382">
    <property type="entry name" value="AAA"/>
    <property type="match status" value="1"/>
</dbReference>
<keyword evidence="12" id="KW-1185">Reference proteome</keyword>
<keyword evidence="5 8" id="KW-1133">Transmembrane helix</keyword>
<dbReference type="SUPFAM" id="SSF90123">
    <property type="entry name" value="ABC transporter transmembrane region"/>
    <property type="match status" value="1"/>
</dbReference>
<dbReference type="PROSITE" id="PS50893">
    <property type="entry name" value="ABC_TRANSPORTER_2"/>
    <property type="match status" value="1"/>
</dbReference>
<evidence type="ECO:0000313" key="11">
    <source>
        <dbReference type="EMBL" id="MBP1905490.1"/>
    </source>
</evidence>
<evidence type="ECO:0000256" key="7">
    <source>
        <dbReference type="SAM" id="MobiDB-lite"/>
    </source>
</evidence>
<feature type="domain" description="ABC transmembrane type-1" evidence="10">
    <location>
        <begin position="50"/>
        <end position="344"/>
    </location>
</feature>
<comment type="subcellular location">
    <subcellularLocation>
        <location evidence="1">Cell membrane</location>
        <topology evidence="1">Multi-pass membrane protein</topology>
    </subcellularLocation>
</comment>
<dbReference type="Gene3D" id="3.40.50.300">
    <property type="entry name" value="P-loop containing nucleotide triphosphate hydrolases"/>
    <property type="match status" value="1"/>
</dbReference>
<comment type="caution">
    <text evidence="11">The sequence shown here is derived from an EMBL/GenBank/DDBJ whole genome shotgun (WGS) entry which is preliminary data.</text>
</comment>
<evidence type="ECO:0000256" key="4">
    <source>
        <dbReference type="ARBA" id="ARBA00022840"/>
    </source>
</evidence>
<feature type="transmembrane region" description="Helical" evidence="8">
    <location>
        <begin position="201"/>
        <end position="220"/>
    </location>
</feature>
<dbReference type="Proteomes" id="UP001519272">
    <property type="component" value="Unassembled WGS sequence"/>
</dbReference>
<dbReference type="Pfam" id="PF00005">
    <property type="entry name" value="ABC_tran"/>
    <property type="match status" value="1"/>
</dbReference>
<keyword evidence="3" id="KW-0547">Nucleotide-binding</keyword>
<evidence type="ECO:0000256" key="5">
    <source>
        <dbReference type="ARBA" id="ARBA00022989"/>
    </source>
</evidence>
<evidence type="ECO:0000256" key="8">
    <source>
        <dbReference type="SAM" id="Phobius"/>
    </source>
</evidence>
<evidence type="ECO:0000313" key="12">
    <source>
        <dbReference type="Proteomes" id="UP001519272"/>
    </source>
</evidence>
<dbReference type="InterPro" id="IPR039421">
    <property type="entry name" value="Type_1_exporter"/>
</dbReference>
<dbReference type="InterPro" id="IPR017871">
    <property type="entry name" value="ABC_transporter-like_CS"/>
</dbReference>
<dbReference type="PROSITE" id="PS00211">
    <property type="entry name" value="ABC_TRANSPORTER_1"/>
    <property type="match status" value="1"/>
</dbReference>
<proteinExistence type="predicted"/>
<dbReference type="EMBL" id="JAGGKG010000008">
    <property type="protein sequence ID" value="MBP1905490.1"/>
    <property type="molecule type" value="Genomic_DNA"/>
</dbReference>